<feature type="binding site" evidence="8">
    <location>
        <position position="91"/>
    </location>
    <ligand>
        <name>shikimate</name>
        <dbReference type="ChEBI" id="CHEBI:36208"/>
    </ligand>
</feature>
<dbReference type="GO" id="GO:0009073">
    <property type="term" value="P:aromatic amino acid family biosynthetic process"/>
    <property type="evidence" value="ECO:0007669"/>
    <property type="project" value="UniProtKB-KW"/>
</dbReference>
<dbReference type="NCBIfam" id="NF001319">
    <property type="entry name" value="PRK00258.3-3"/>
    <property type="match status" value="1"/>
</dbReference>
<dbReference type="GO" id="GO:0009423">
    <property type="term" value="P:chorismate biosynthetic process"/>
    <property type="evidence" value="ECO:0007669"/>
    <property type="project" value="UniProtKB-UniRule"/>
</dbReference>
<keyword evidence="5 8" id="KW-0560">Oxidoreductase</keyword>
<feature type="domain" description="Quinate/shikimate 5-dehydrogenase/glutamyl-tRNA reductase" evidence="9">
    <location>
        <begin position="119"/>
        <end position="187"/>
    </location>
</feature>
<dbReference type="HAMAP" id="MF_00222">
    <property type="entry name" value="Shikimate_DH_AroE"/>
    <property type="match status" value="1"/>
</dbReference>
<dbReference type="OrthoDB" id="9792692at2"/>
<dbReference type="eggNOG" id="COG0169">
    <property type="taxonomic scope" value="Bacteria"/>
</dbReference>
<dbReference type="PANTHER" id="PTHR21089">
    <property type="entry name" value="SHIKIMATE DEHYDROGENASE"/>
    <property type="match status" value="1"/>
</dbReference>
<feature type="binding site" evidence="8">
    <location>
        <begin position="129"/>
        <end position="133"/>
    </location>
    <ligand>
        <name>NADP(+)</name>
        <dbReference type="ChEBI" id="CHEBI:58349"/>
    </ligand>
</feature>
<dbReference type="InterPro" id="IPR046346">
    <property type="entry name" value="Aminoacid_DH-like_N_sf"/>
</dbReference>
<protein>
    <recommendedName>
        <fullName evidence="2 8">Shikimate dehydrogenase (NADP(+))</fullName>
        <shortName evidence="8">SDH</shortName>
        <ecNumber evidence="2 8">1.1.1.25</ecNumber>
    </recommendedName>
</protein>
<dbReference type="InParanoid" id="D6Z569"/>
<evidence type="ECO:0000256" key="3">
    <source>
        <dbReference type="ARBA" id="ARBA00022605"/>
    </source>
</evidence>
<dbReference type="InterPro" id="IPR022893">
    <property type="entry name" value="Shikimate_DH_fam"/>
</dbReference>
<dbReference type="GO" id="GO:0050661">
    <property type="term" value="F:NADP binding"/>
    <property type="evidence" value="ECO:0007669"/>
    <property type="project" value="InterPro"/>
</dbReference>
<dbReference type="GO" id="GO:0008652">
    <property type="term" value="P:amino acid biosynthetic process"/>
    <property type="evidence" value="ECO:0007669"/>
    <property type="project" value="UniProtKB-KW"/>
</dbReference>
<accession>D6Z569</accession>
<comment type="caution">
    <text evidence="8">Lacks conserved residue(s) required for the propagation of feature annotation.</text>
</comment>
<name>D6Z569_DESAT</name>
<dbReference type="EC" id="1.1.1.25" evidence="2 8"/>
<dbReference type="InterPro" id="IPR006151">
    <property type="entry name" value="Shikm_DH/Glu-tRNA_Rdtase"/>
</dbReference>
<comment type="similarity">
    <text evidence="8">Belongs to the shikimate dehydrogenase family.</text>
</comment>
<dbReference type="GO" id="GO:0004764">
    <property type="term" value="F:shikimate 3-dehydrogenase (NADP+) activity"/>
    <property type="evidence" value="ECO:0007669"/>
    <property type="project" value="UniProtKB-UniRule"/>
</dbReference>
<comment type="subunit">
    <text evidence="8">Homodimer.</text>
</comment>
<comment type="function">
    <text evidence="8">Involved in the biosynthesis of the chorismate, which leads to the biosynthesis of aromatic amino acids. Catalyzes the reversible NADPH linked reduction of 3-dehydroshikimate (DHSA) to yield shikimate (SA).</text>
</comment>
<dbReference type="EMBL" id="CP001940">
    <property type="protein sequence ID" value="ADH84726.1"/>
    <property type="molecule type" value="Genomic_DNA"/>
</dbReference>
<feature type="binding site" evidence="8">
    <location>
        <position position="106"/>
    </location>
    <ligand>
        <name>shikimate</name>
        <dbReference type="ChEBI" id="CHEBI:36208"/>
    </ligand>
</feature>
<dbReference type="Pfam" id="PF08501">
    <property type="entry name" value="Shikimate_dh_N"/>
    <property type="match status" value="1"/>
</dbReference>
<comment type="catalytic activity">
    <reaction evidence="7 8">
        <text>shikimate + NADP(+) = 3-dehydroshikimate + NADPH + H(+)</text>
        <dbReference type="Rhea" id="RHEA:17737"/>
        <dbReference type="ChEBI" id="CHEBI:15378"/>
        <dbReference type="ChEBI" id="CHEBI:16630"/>
        <dbReference type="ChEBI" id="CHEBI:36208"/>
        <dbReference type="ChEBI" id="CHEBI:57783"/>
        <dbReference type="ChEBI" id="CHEBI:58349"/>
        <dbReference type="EC" id="1.1.1.25"/>
    </reaction>
</comment>
<evidence type="ECO:0000256" key="4">
    <source>
        <dbReference type="ARBA" id="ARBA00022857"/>
    </source>
</evidence>
<keyword evidence="3 8" id="KW-0028">Amino-acid biosynthesis</keyword>
<evidence type="ECO:0000256" key="2">
    <source>
        <dbReference type="ARBA" id="ARBA00012962"/>
    </source>
</evidence>
<evidence type="ECO:0000259" key="11">
    <source>
        <dbReference type="Pfam" id="PF18317"/>
    </source>
</evidence>
<dbReference type="HOGENOM" id="CLU_044063_1_1_7"/>
<keyword evidence="13" id="KW-1185">Reference proteome</keyword>
<dbReference type="PANTHER" id="PTHR21089:SF1">
    <property type="entry name" value="BIFUNCTIONAL 3-DEHYDROQUINATE DEHYDRATASE_SHIKIMATE DEHYDROGENASE, CHLOROPLASTIC"/>
    <property type="match status" value="1"/>
</dbReference>
<proteinExistence type="inferred from homology"/>
<feature type="binding site" evidence="8">
    <location>
        <position position="216"/>
    </location>
    <ligand>
        <name>shikimate</name>
        <dbReference type="ChEBI" id="CHEBI:36208"/>
    </ligand>
</feature>
<feature type="binding site" evidence="8">
    <location>
        <position position="244"/>
    </location>
    <ligand>
        <name>shikimate</name>
        <dbReference type="ChEBI" id="CHEBI:36208"/>
    </ligand>
</feature>
<dbReference type="Gene3D" id="3.40.50.720">
    <property type="entry name" value="NAD(P)-binding Rossmann-like Domain"/>
    <property type="match status" value="1"/>
</dbReference>
<evidence type="ECO:0000259" key="10">
    <source>
        <dbReference type="Pfam" id="PF08501"/>
    </source>
</evidence>
<evidence type="ECO:0000313" key="13">
    <source>
        <dbReference type="Proteomes" id="UP000001508"/>
    </source>
</evidence>
<dbReference type="Gene3D" id="3.40.50.10860">
    <property type="entry name" value="Leucine Dehydrogenase, chain A, domain 1"/>
    <property type="match status" value="1"/>
</dbReference>
<evidence type="ECO:0000256" key="1">
    <source>
        <dbReference type="ARBA" id="ARBA00004871"/>
    </source>
</evidence>
<evidence type="ECO:0000259" key="9">
    <source>
        <dbReference type="Pfam" id="PF01488"/>
    </source>
</evidence>
<dbReference type="SUPFAM" id="SSF51735">
    <property type="entry name" value="NAD(P)-binding Rossmann-fold domains"/>
    <property type="match status" value="1"/>
</dbReference>
<dbReference type="UniPathway" id="UPA00053">
    <property type="reaction ID" value="UER00087"/>
</dbReference>
<gene>
    <name evidence="8" type="primary">aroE</name>
    <name evidence="12" type="ordered locus">DaAHT2_0009</name>
</gene>
<keyword evidence="6 8" id="KW-0057">Aromatic amino acid biosynthesis</keyword>
<dbReference type="AlphaFoldDB" id="D6Z569"/>
<dbReference type="Proteomes" id="UP000001508">
    <property type="component" value="Chromosome"/>
</dbReference>
<feature type="binding site" evidence="8">
    <location>
        <position position="214"/>
    </location>
    <ligand>
        <name>NADP(+)</name>
        <dbReference type="ChEBI" id="CHEBI:58349"/>
    </ligand>
</feature>
<feature type="binding site" evidence="8">
    <location>
        <begin position="21"/>
        <end position="23"/>
    </location>
    <ligand>
        <name>shikimate</name>
        <dbReference type="ChEBI" id="CHEBI:36208"/>
    </ligand>
</feature>
<feature type="active site" description="Proton acceptor" evidence="8">
    <location>
        <position position="70"/>
    </location>
</feature>
<dbReference type="Pfam" id="PF18317">
    <property type="entry name" value="SDH_C"/>
    <property type="match status" value="1"/>
</dbReference>
<dbReference type="PROSITE" id="PS51257">
    <property type="entry name" value="PROKAR_LIPOPROTEIN"/>
    <property type="match status" value="1"/>
</dbReference>
<feature type="domain" description="Shikimate dehydrogenase substrate binding N-terminal" evidence="10">
    <location>
        <begin position="13"/>
        <end position="93"/>
    </location>
</feature>
<dbReference type="InterPro" id="IPR036291">
    <property type="entry name" value="NAD(P)-bd_dom_sf"/>
</dbReference>
<dbReference type="STRING" id="589865.DaAHT2_0009"/>
<dbReference type="InterPro" id="IPR011342">
    <property type="entry name" value="Shikimate_DH"/>
</dbReference>
<comment type="pathway">
    <text evidence="1 8">Metabolic intermediate biosynthesis; chorismate biosynthesis; chorismate from D-erythrose 4-phosphate and phosphoenolpyruvate: step 4/7.</text>
</comment>
<evidence type="ECO:0000313" key="12">
    <source>
        <dbReference type="EMBL" id="ADH84726.1"/>
    </source>
</evidence>
<keyword evidence="4 8" id="KW-0521">NADP</keyword>
<dbReference type="InterPro" id="IPR041121">
    <property type="entry name" value="SDH_C"/>
</dbReference>
<evidence type="ECO:0000256" key="6">
    <source>
        <dbReference type="ARBA" id="ARBA00023141"/>
    </source>
</evidence>
<dbReference type="SUPFAM" id="SSF53223">
    <property type="entry name" value="Aminoacid dehydrogenase-like, N-terminal domain"/>
    <property type="match status" value="1"/>
</dbReference>
<dbReference type="CDD" id="cd01065">
    <property type="entry name" value="NAD_bind_Shikimate_DH"/>
    <property type="match status" value="1"/>
</dbReference>
<feature type="domain" description="SDH C-terminal" evidence="11">
    <location>
        <begin position="237"/>
        <end position="267"/>
    </location>
</feature>
<evidence type="ECO:0000256" key="7">
    <source>
        <dbReference type="ARBA" id="ARBA00049442"/>
    </source>
</evidence>
<dbReference type="FunCoup" id="D6Z569">
    <property type="interactions" value="163"/>
</dbReference>
<organism evidence="12 13">
    <name type="scientific">Desulfurivibrio alkaliphilus (strain DSM 19089 / UNIQEM U267 / AHT2)</name>
    <dbReference type="NCBI Taxonomy" id="589865"/>
    <lineage>
        <taxon>Bacteria</taxon>
        <taxon>Pseudomonadati</taxon>
        <taxon>Thermodesulfobacteriota</taxon>
        <taxon>Desulfobulbia</taxon>
        <taxon>Desulfobulbales</taxon>
        <taxon>Desulfobulbaceae</taxon>
        <taxon>Desulfurivibrio</taxon>
    </lineage>
</organism>
<dbReference type="GO" id="GO:0019632">
    <property type="term" value="P:shikimate metabolic process"/>
    <property type="evidence" value="ECO:0007669"/>
    <property type="project" value="InterPro"/>
</dbReference>
<dbReference type="InterPro" id="IPR013708">
    <property type="entry name" value="Shikimate_DH-bd_N"/>
</dbReference>
<feature type="binding site" evidence="8">
    <location>
        <position position="66"/>
    </location>
    <ligand>
        <name>shikimate</name>
        <dbReference type="ChEBI" id="CHEBI:36208"/>
    </ligand>
</feature>
<feature type="binding site" evidence="8">
    <location>
        <position position="237"/>
    </location>
    <ligand>
        <name>NADP(+)</name>
        <dbReference type="ChEBI" id="CHEBI:58349"/>
    </ligand>
</feature>
<reference evidence="13" key="1">
    <citation type="submission" date="2010-02" db="EMBL/GenBank/DDBJ databases">
        <title>Complete sequence of Desulfurivibrio alkaliphilus AHT2.</title>
        <authorList>
            <consortium name="US DOE Joint Genome Institute"/>
            <person name="Pitluck S."/>
            <person name="Chertkov O."/>
            <person name="Detter J.C."/>
            <person name="Han C."/>
            <person name="Tapia R."/>
            <person name="Larimer F."/>
            <person name="Land M."/>
            <person name="Hauser L."/>
            <person name="Kyrpides N."/>
            <person name="Mikhailova N."/>
            <person name="Sorokin D.Y."/>
            <person name="Muyzer G."/>
            <person name="Woyke T."/>
        </authorList>
    </citation>
    <scope>NUCLEOTIDE SEQUENCE [LARGE SCALE GENOMIC DNA]</scope>
    <source>
        <strain evidence="13">DSM 19089 / UNIQEM U267 / AHT2</strain>
    </source>
</reference>
<evidence type="ECO:0000256" key="5">
    <source>
        <dbReference type="ARBA" id="ARBA00023002"/>
    </source>
</evidence>
<dbReference type="KEGG" id="dak:DaAHT2_0009"/>
<evidence type="ECO:0000256" key="8">
    <source>
        <dbReference type="HAMAP-Rule" id="MF_00222"/>
    </source>
</evidence>
<dbReference type="NCBIfam" id="TIGR00507">
    <property type="entry name" value="aroE"/>
    <property type="match status" value="1"/>
</dbReference>
<sequence length="270" mass="28121">MLKIDGSTEVYGIIGNPVRHSRSPAMHNAAFAACGLNKVYVPLPALDGAAAVAAIRTLGIAGASVTIPHKETVIEQLDKVDPVAARIGAVNTIVRRGDELHGANTDWLGANQALGEALELAGAKVLLLGAGGSARAIGFGLREAGAKVILASRTPERGQELAQQLDCPWVPLEQAAEQAANALVNATSVGMAPLAEQSPLPAAALAAFPVVMDIVYSPLQTRLLREAEAAGCHCIDGLAMLLYQGAAQFTMWTNQEAPLAIMRQTLLENL</sequence>
<dbReference type="Pfam" id="PF01488">
    <property type="entry name" value="Shikimate_DH"/>
    <property type="match status" value="1"/>
</dbReference>